<reference evidence="2 3" key="1">
    <citation type="submission" date="2019-04" db="EMBL/GenBank/DDBJ databases">
        <title>Isolation and identification of Cellulomonas shaoxiangyii sp. Nov. isolated from feces of the Tibetan antelopes (Pantholops hodgsonii) in the Qinghai-Tibet plateau of China.</title>
        <authorList>
            <person name="Tian Z."/>
        </authorList>
    </citation>
    <scope>NUCLEOTIDE SEQUENCE [LARGE SCALE GENOMIC DNA]</scope>
    <source>
        <strain evidence="2 3">Z28</strain>
    </source>
</reference>
<dbReference type="SMART" id="SM00849">
    <property type="entry name" value="Lactamase_B"/>
    <property type="match status" value="1"/>
</dbReference>
<dbReference type="Gene3D" id="3.60.15.10">
    <property type="entry name" value="Ribonuclease Z/Hydroxyacylglutathione hydrolase-like"/>
    <property type="match status" value="1"/>
</dbReference>
<dbReference type="EMBL" id="CP039291">
    <property type="protein sequence ID" value="QCB93595.1"/>
    <property type="molecule type" value="Genomic_DNA"/>
</dbReference>
<dbReference type="InterPro" id="IPR050114">
    <property type="entry name" value="UPF0173_UPF0282_UlaG_hydrolase"/>
</dbReference>
<dbReference type="InterPro" id="IPR001279">
    <property type="entry name" value="Metallo-B-lactamas"/>
</dbReference>
<dbReference type="Proteomes" id="UP000296469">
    <property type="component" value="Chromosome"/>
</dbReference>
<dbReference type="InterPro" id="IPR036866">
    <property type="entry name" value="RibonucZ/Hydroxyglut_hydro"/>
</dbReference>
<evidence type="ECO:0000259" key="1">
    <source>
        <dbReference type="SMART" id="SM00849"/>
    </source>
</evidence>
<dbReference type="RefSeq" id="WP_135972755.1">
    <property type="nucleotide sequence ID" value="NZ_CP039291.1"/>
</dbReference>
<dbReference type="KEGG" id="celz:E5225_08505"/>
<dbReference type="GO" id="GO:0016787">
    <property type="term" value="F:hydrolase activity"/>
    <property type="evidence" value="ECO:0007669"/>
    <property type="project" value="UniProtKB-KW"/>
</dbReference>
<feature type="domain" description="Metallo-beta-lactamase" evidence="1">
    <location>
        <begin position="9"/>
        <end position="180"/>
    </location>
</feature>
<protein>
    <submittedName>
        <fullName evidence="2">MBL fold metallo-hydrolase</fullName>
    </submittedName>
</protein>
<sequence>MVLTVTRHGHSCVRIERDGRVIVVDPGVWSDVAAALEGAEAVLVTHEHPDHLDVGVVADRVRAGTEAWAPEPVLAALEAAGAPRDRLHPVAEGDEPVVAGATVQVLGERHAVIHPDLPVPANVAYLVDGALLHPGDSYTRPPVGTAVDLLLQPVGAPWLRLADAVDYVRAVGPRRVVPIHDELLSDKGRASAVTLLRKLLTADVLVLGAGESVTVGG</sequence>
<keyword evidence="3" id="KW-1185">Reference proteome</keyword>
<organism evidence="2 3">
    <name type="scientific">Cellulomonas shaoxiangyii</name>
    <dbReference type="NCBI Taxonomy" id="2566013"/>
    <lineage>
        <taxon>Bacteria</taxon>
        <taxon>Bacillati</taxon>
        <taxon>Actinomycetota</taxon>
        <taxon>Actinomycetes</taxon>
        <taxon>Micrococcales</taxon>
        <taxon>Cellulomonadaceae</taxon>
        <taxon>Cellulomonas</taxon>
    </lineage>
</organism>
<dbReference type="SUPFAM" id="SSF56281">
    <property type="entry name" value="Metallo-hydrolase/oxidoreductase"/>
    <property type="match status" value="1"/>
</dbReference>
<dbReference type="PANTHER" id="PTHR43546:SF3">
    <property type="entry name" value="UPF0173 METAL-DEPENDENT HYDROLASE MJ1163"/>
    <property type="match status" value="1"/>
</dbReference>
<evidence type="ECO:0000313" key="2">
    <source>
        <dbReference type="EMBL" id="QCB93595.1"/>
    </source>
</evidence>
<dbReference type="AlphaFoldDB" id="A0A4V1CMN8"/>
<name>A0A4V1CMN8_9CELL</name>
<dbReference type="PANTHER" id="PTHR43546">
    <property type="entry name" value="UPF0173 METAL-DEPENDENT HYDROLASE MJ1163-RELATED"/>
    <property type="match status" value="1"/>
</dbReference>
<accession>A0A4V1CMN8</accession>
<keyword evidence="2" id="KW-0378">Hydrolase</keyword>
<dbReference type="OrthoDB" id="3190691at2"/>
<proteinExistence type="predicted"/>
<evidence type="ECO:0000313" key="3">
    <source>
        <dbReference type="Proteomes" id="UP000296469"/>
    </source>
</evidence>
<gene>
    <name evidence="2" type="ORF">E5225_08505</name>
</gene>
<dbReference type="Pfam" id="PF13483">
    <property type="entry name" value="Lactamase_B_3"/>
    <property type="match status" value="1"/>
</dbReference>